<dbReference type="KEGG" id="satk:SA2016_0366"/>
<reference evidence="2 3" key="1">
    <citation type="submission" date="2016-02" db="EMBL/GenBank/DDBJ databases">
        <title>Complete genome of Sinomonas atrocyanea KCTC 3377.</title>
        <authorList>
            <person name="Kim K.M."/>
        </authorList>
    </citation>
    <scope>NUCLEOTIDE SEQUENCE [LARGE SCALE GENOMIC DNA]</scope>
    <source>
        <strain evidence="2 3">KCTC 3377</strain>
    </source>
</reference>
<gene>
    <name evidence="2" type="ORF">SA2016_0366</name>
</gene>
<feature type="transmembrane region" description="Helical" evidence="1">
    <location>
        <begin position="108"/>
        <end position="134"/>
    </location>
</feature>
<evidence type="ECO:0000256" key="1">
    <source>
        <dbReference type="SAM" id="Phobius"/>
    </source>
</evidence>
<keyword evidence="1" id="KW-0472">Membrane</keyword>
<proteinExistence type="predicted"/>
<organism evidence="2 3">
    <name type="scientific">Sinomonas atrocyanea</name>
    <dbReference type="NCBI Taxonomy" id="37927"/>
    <lineage>
        <taxon>Bacteria</taxon>
        <taxon>Bacillati</taxon>
        <taxon>Actinomycetota</taxon>
        <taxon>Actinomycetes</taxon>
        <taxon>Micrococcales</taxon>
        <taxon>Micrococcaceae</taxon>
        <taxon>Sinomonas</taxon>
    </lineage>
</organism>
<keyword evidence="1" id="KW-1133">Transmembrane helix</keyword>
<dbReference type="OrthoDB" id="10014940at2"/>
<feature type="transmembrane region" description="Helical" evidence="1">
    <location>
        <begin position="75"/>
        <end position="96"/>
    </location>
</feature>
<dbReference type="Proteomes" id="UP000070134">
    <property type="component" value="Chromosome"/>
</dbReference>
<protein>
    <submittedName>
        <fullName evidence="2">Uncharacterized protein</fullName>
    </submittedName>
</protein>
<dbReference type="RefSeq" id="WP_066494662.1">
    <property type="nucleotide sequence ID" value="NZ_BJMO01000031.1"/>
</dbReference>
<name>A0A126ZXD9_9MICC</name>
<sequence>MDYRDPSAWRGLLLNGGWGRAAQRGNPRGRHVLGIASTVCGVLSLAGALSVSMVLTSELGWYGPRGAPEVGTWLLLQWDSLVAVWLCAGSAVAGLGSGIASLAARWSLGLTVVGLTLSAAALAATLNTWGLFFFNHL</sequence>
<dbReference type="AlphaFoldDB" id="A0A126ZXD9"/>
<dbReference type="EMBL" id="CP014518">
    <property type="protein sequence ID" value="AMM31065.1"/>
    <property type="molecule type" value="Genomic_DNA"/>
</dbReference>
<accession>A0A126ZXD9</accession>
<keyword evidence="1" id="KW-0812">Transmembrane</keyword>
<keyword evidence="3" id="KW-1185">Reference proteome</keyword>
<feature type="transmembrane region" description="Helical" evidence="1">
    <location>
        <begin position="32"/>
        <end position="55"/>
    </location>
</feature>
<evidence type="ECO:0000313" key="3">
    <source>
        <dbReference type="Proteomes" id="UP000070134"/>
    </source>
</evidence>
<evidence type="ECO:0000313" key="2">
    <source>
        <dbReference type="EMBL" id="AMM31065.1"/>
    </source>
</evidence>